<dbReference type="VEuPathDB" id="FungiDB:I302_05369"/>
<dbReference type="RefSeq" id="XP_019046619.1">
    <property type="nucleotide sequence ID" value="XM_019191989.1"/>
</dbReference>
<evidence type="ECO:0000313" key="1">
    <source>
        <dbReference type="EMBL" id="OCF25549.1"/>
    </source>
</evidence>
<reference evidence="1" key="3">
    <citation type="submission" date="2014-01" db="EMBL/GenBank/DDBJ databases">
        <title>Evolution of pathogenesis and genome organization in the Tremellales.</title>
        <authorList>
            <person name="Cuomo C."/>
            <person name="Litvintseva A."/>
            <person name="Heitman J."/>
            <person name="Chen Y."/>
            <person name="Sun S."/>
            <person name="Springer D."/>
            <person name="Dromer F."/>
            <person name="Young S."/>
            <person name="Zeng Q."/>
            <person name="Chapman S."/>
            <person name="Gujja S."/>
            <person name="Saif S."/>
            <person name="Birren B."/>
        </authorList>
    </citation>
    <scope>NUCLEOTIDE SEQUENCE</scope>
    <source>
        <strain evidence="1">CBS 10118</strain>
    </source>
</reference>
<evidence type="ECO:0000313" key="2">
    <source>
        <dbReference type="EMBL" id="WVW84215.1"/>
    </source>
</evidence>
<protein>
    <submittedName>
        <fullName evidence="1">Uncharacterized protein</fullName>
    </submittedName>
</protein>
<dbReference type="EMBL" id="CP144544">
    <property type="protein sequence ID" value="WVW84215.1"/>
    <property type="molecule type" value="Genomic_DNA"/>
</dbReference>
<keyword evidence="3" id="KW-1185">Reference proteome</keyword>
<organism evidence="1">
    <name type="scientific">Kwoniella bestiolae CBS 10118</name>
    <dbReference type="NCBI Taxonomy" id="1296100"/>
    <lineage>
        <taxon>Eukaryota</taxon>
        <taxon>Fungi</taxon>
        <taxon>Dikarya</taxon>
        <taxon>Basidiomycota</taxon>
        <taxon>Agaricomycotina</taxon>
        <taxon>Tremellomycetes</taxon>
        <taxon>Tremellales</taxon>
        <taxon>Cryptococcaceae</taxon>
        <taxon>Kwoniella</taxon>
    </lineage>
</organism>
<reference evidence="2" key="2">
    <citation type="submission" date="2013-07" db="EMBL/GenBank/DDBJ databases">
        <authorList>
            <consortium name="The Broad Institute Genome Sequencing Platform"/>
            <person name="Cuomo C."/>
            <person name="Litvintseva A."/>
            <person name="Chen Y."/>
            <person name="Heitman J."/>
            <person name="Sun S."/>
            <person name="Springer D."/>
            <person name="Dromer F."/>
            <person name="Young S.K."/>
            <person name="Zeng Q."/>
            <person name="Gargeya S."/>
            <person name="Fitzgerald M."/>
            <person name="Abouelleil A."/>
            <person name="Alvarado L."/>
            <person name="Berlin A.M."/>
            <person name="Chapman S.B."/>
            <person name="Dewar J."/>
            <person name="Goldberg J."/>
            <person name="Griggs A."/>
            <person name="Gujja S."/>
            <person name="Hansen M."/>
            <person name="Howarth C."/>
            <person name="Imamovic A."/>
            <person name="Larimer J."/>
            <person name="McCowan C."/>
            <person name="Murphy C."/>
            <person name="Pearson M."/>
            <person name="Priest M."/>
            <person name="Roberts A."/>
            <person name="Saif S."/>
            <person name="Shea T."/>
            <person name="Sykes S."/>
            <person name="Wortman J."/>
            <person name="Nusbaum C."/>
            <person name="Birren B."/>
        </authorList>
    </citation>
    <scope>NUCLEOTIDE SEQUENCE</scope>
    <source>
        <strain evidence="2">CBS 10118</strain>
    </source>
</reference>
<sequence length="85" mass="9545">MPSPKIERFTLLLEQDGLEFSPHPDDISSPRGNTDGFEEIVSANMAHFAKIENAIETVSGMWKGCYKYIASRLRPEYVKVNPVSS</sequence>
<dbReference type="KEGG" id="kbi:30209768"/>
<dbReference type="AlphaFoldDB" id="A0A1B9G3E0"/>
<proteinExistence type="predicted"/>
<gene>
    <name evidence="1" type="ORF">I302_05369</name>
    <name evidence="2" type="ORF">I302_106245</name>
</gene>
<dbReference type="Proteomes" id="UP000092730">
    <property type="component" value="Chromosome 4"/>
</dbReference>
<accession>A0A1B9G3E0</accession>
<evidence type="ECO:0000313" key="3">
    <source>
        <dbReference type="Proteomes" id="UP000092730"/>
    </source>
</evidence>
<dbReference type="OrthoDB" id="10456266at2759"/>
<dbReference type="GeneID" id="30209768"/>
<reference evidence="2" key="4">
    <citation type="submission" date="2024-02" db="EMBL/GenBank/DDBJ databases">
        <title>Comparative genomics of Cryptococcus and Kwoniella reveals pathogenesis evolution and contrasting modes of karyotype evolution via chromosome fusion or intercentromeric recombination.</title>
        <authorList>
            <person name="Coelho M.A."/>
            <person name="David-Palma M."/>
            <person name="Shea T."/>
            <person name="Bowers K."/>
            <person name="McGinley-Smith S."/>
            <person name="Mohammad A.W."/>
            <person name="Gnirke A."/>
            <person name="Yurkov A.M."/>
            <person name="Nowrousian M."/>
            <person name="Sun S."/>
            <person name="Cuomo C.A."/>
            <person name="Heitman J."/>
        </authorList>
    </citation>
    <scope>NUCLEOTIDE SEQUENCE</scope>
    <source>
        <strain evidence="2">CBS 10118</strain>
    </source>
</reference>
<name>A0A1B9G3E0_9TREE</name>
<dbReference type="EMBL" id="KI894021">
    <property type="protein sequence ID" value="OCF25549.1"/>
    <property type="molecule type" value="Genomic_DNA"/>
</dbReference>
<reference evidence="1" key="1">
    <citation type="submission" date="2013-07" db="EMBL/GenBank/DDBJ databases">
        <title>The Genome Sequence of Cryptococcus bestiolae CBS10118.</title>
        <authorList>
            <consortium name="The Broad Institute Genome Sequencing Platform"/>
            <person name="Cuomo C."/>
            <person name="Litvintseva A."/>
            <person name="Chen Y."/>
            <person name="Heitman J."/>
            <person name="Sun S."/>
            <person name="Springer D."/>
            <person name="Dromer F."/>
            <person name="Young S.K."/>
            <person name="Zeng Q."/>
            <person name="Gargeya S."/>
            <person name="Fitzgerald M."/>
            <person name="Abouelleil A."/>
            <person name="Alvarado L."/>
            <person name="Berlin A.M."/>
            <person name="Chapman S.B."/>
            <person name="Dewar J."/>
            <person name="Goldberg J."/>
            <person name="Griggs A."/>
            <person name="Gujja S."/>
            <person name="Hansen M."/>
            <person name="Howarth C."/>
            <person name="Imamovic A."/>
            <person name="Larimer J."/>
            <person name="McCowan C."/>
            <person name="Murphy C."/>
            <person name="Pearson M."/>
            <person name="Priest M."/>
            <person name="Roberts A."/>
            <person name="Saif S."/>
            <person name="Shea T."/>
            <person name="Sykes S."/>
            <person name="Wortman J."/>
            <person name="Nusbaum C."/>
            <person name="Birren B."/>
        </authorList>
    </citation>
    <scope>NUCLEOTIDE SEQUENCE [LARGE SCALE GENOMIC DNA]</scope>
    <source>
        <strain evidence="1">CBS 10118</strain>
    </source>
</reference>